<dbReference type="AlphaFoldDB" id="A0A7Y0M0E1"/>
<evidence type="ECO:0000313" key="1">
    <source>
        <dbReference type="EMBL" id="NMR20758.1"/>
    </source>
</evidence>
<protein>
    <submittedName>
        <fullName evidence="1">Uncharacterized protein</fullName>
    </submittedName>
</protein>
<organism evidence="1 2">
    <name type="scientific">Cellulomonas fimi</name>
    <dbReference type="NCBI Taxonomy" id="1708"/>
    <lineage>
        <taxon>Bacteria</taxon>
        <taxon>Bacillati</taxon>
        <taxon>Actinomycetota</taxon>
        <taxon>Actinomycetes</taxon>
        <taxon>Micrococcales</taxon>
        <taxon>Cellulomonadaceae</taxon>
        <taxon>Cellulomonas</taxon>
    </lineage>
</organism>
<keyword evidence="2" id="KW-1185">Reference proteome</keyword>
<gene>
    <name evidence="1" type="ORF">HIR71_11105</name>
</gene>
<evidence type="ECO:0000313" key="2">
    <source>
        <dbReference type="Proteomes" id="UP000562124"/>
    </source>
</evidence>
<dbReference type="EMBL" id="JABCJJ010000016">
    <property type="protein sequence ID" value="NMR20758.1"/>
    <property type="molecule type" value="Genomic_DNA"/>
</dbReference>
<accession>A0A7Y0M0E1</accession>
<comment type="caution">
    <text evidence="1">The sequence shown here is derived from an EMBL/GenBank/DDBJ whole genome shotgun (WGS) entry which is preliminary data.</text>
</comment>
<reference evidence="1 2" key="1">
    <citation type="submission" date="2020-04" db="EMBL/GenBank/DDBJ databases">
        <title>Sequencing and Assembly of C. fimi.</title>
        <authorList>
            <person name="Ramsey A.R."/>
        </authorList>
    </citation>
    <scope>NUCLEOTIDE SEQUENCE [LARGE SCALE GENOMIC DNA]</scope>
    <source>
        <strain evidence="1 2">SB</strain>
    </source>
</reference>
<proteinExistence type="predicted"/>
<sequence>MALPRSVLLALWAQRVGAGSGPLQRAVDAVQGDDEPHAVTGADADDVAPRTLPDLLADWAGGAREAAALLPAPGDVAGVPAPVSAAAVEAGECVLVHTRAGSYAAVPAVEEFGSVYEPGHLVTWTVRPVPDWRASLLGTVGSLADAERALRLALISATEALDSLDVARWRPDAAVAIASLRSDADLGWPVPTGIDGRRLRVLVSAARLRAIVALATADDGGAVNLWQADQRSTALREVDRAARRAMCAATALVGPDA</sequence>
<dbReference type="Proteomes" id="UP000562124">
    <property type="component" value="Unassembled WGS sequence"/>
</dbReference>
<name>A0A7Y0M0E1_CELFI</name>